<evidence type="ECO:0000313" key="1">
    <source>
        <dbReference type="EMBL" id="PMD46680.1"/>
    </source>
</evidence>
<organism evidence="1 2">
    <name type="scientific">Hyaloscypha variabilis (strain UAMH 11265 / GT02V1 / F)</name>
    <name type="common">Meliniomyces variabilis</name>
    <dbReference type="NCBI Taxonomy" id="1149755"/>
    <lineage>
        <taxon>Eukaryota</taxon>
        <taxon>Fungi</taxon>
        <taxon>Dikarya</taxon>
        <taxon>Ascomycota</taxon>
        <taxon>Pezizomycotina</taxon>
        <taxon>Leotiomycetes</taxon>
        <taxon>Helotiales</taxon>
        <taxon>Hyaloscyphaceae</taxon>
        <taxon>Hyaloscypha</taxon>
        <taxon>Hyaloscypha variabilis</taxon>
    </lineage>
</organism>
<keyword evidence="2" id="KW-1185">Reference proteome</keyword>
<evidence type="ECO:0000313" key="2">
    <source>
        <dbReference type="Proteomes" id="UP000235786"/>
    </source>
</evidence>
<proteinExistence type="predicted"/>
<reference evidence="1 2" key="1">
    <citation type="submission" date="2016-04" db="EMBL/GenBank/DDBJ databases">
        <title>A degradative enzymes factory behind the ericoid mycorrhizal symbiosis.</title>
        <authorList>
            <consortium name="DOE Joint Genome Institute"/>
            <person name="Martino E."/>
            <person name="Morin E."/>
            <person name="Grelet G."/>
            <person name="Kuo A."/>
            <person name="Kohler A."/>
            <person name="Daghino S."/>
            <person name="Barry K."/>
            <person name="Choi C."/>
            <person name="Cichocki N."/>
            <person name="Clum A."/>
            <person name="Copeland A."/>
            <person name="Hainaut M."/>
            <person name="Haridas S."/>
            <person name="Labutti K."/>
            <person name="Lindquist E."/>
            <person name="Lipzen A."/>
            <person name="Khouja H.-R."/>
            <person name="Murat C."/>
            <person name="Ohm R."/>
            <person name="Olson A."/>
            <person name="Spatafora J."/>
            <person name="Veneault-Fourrey C."/>
            <person name="Henrissat B."/>
            <person name="Grigoriev I."/>
            <person name="Martin F."/>
            <person name="Perotto S."/>
        </authorList>
    </citation>
    <scope>NUCLEOTIDE SEQUENCE [LARGE SCALE GENOMIC DNA]</scope>
    <source>
        <strain evidence="1 2">F</strain>
    </source>
</reference>
<sequence>MSDSWQSRRECALRGQPANFRHASRLRSAGRRVYRDLRIASPACPSSIEPHAAFCSGSAWPAAPIHHHLYRHSLHCIFFGCSFSIGSYQKQYTQPCFRVIPSTLTSPKFTSPTLFDSAHDSNL</sequence>
<dbReference type="AlphaFoldDB" id="A0A2J6S7D5"/>
<accession>A0A2J6S7D5</accession>
<protein>
    <submittedName>
        <fullName evidence="1">Uncharacterized protein</fullName>
    </submittedName>
</protein>
<dbReference type="EMBL" id="KZ613939">
    <property type="protein sequence ID" value="PMD46680.1"/>
    <property type="molecule type" value="Genomic_DNA"/>
</dbReference>
<gene>
    <name evidence="1" type="ORF">L207DRAFT_218882</name>
</gene>
<name>A0A2J6S7D5_HYAVF</name>
<dbReference type="Proteomes" id="UP000235786">
    <property type="component" value="Unassembled WGS sequence"/>
</dbReference>